<gene>
    <name evidence="2" type="primary">VP1</name>
</gene>
<sequence length="515" mass="57507">MSHRGHQLSAAEKEAADALLNFEGNIDSVSGTPTPTPWTTEMYEKHLDACYKKPRTTLDEGVGYAKRFLNWYAGQMIEEDDLLDTYHSLLSCYKYDQKYILSNKVCLPRAENAPGDESPMINLEEDDPTKPPNALQAVKVAGQAKGQVAKAVDKMKLPKWDWYEPRATNIMSVSVKVGANKVSISSQSAILWYDLLFDWLSPLDPEKKDQHAHWLKNREYAMGIVVLMALNSFRLITKDPQSVSNHYLVHLKGKIDSLLKVPILSLPEGPAAFPPSSPFLKATAALFAKGSTIALSLSTWMIESFINSDSENVKALWKAGCALSLAYTGLGSISWFEKAAIAQGKPKMEMLRELAIPLMSKFIIEYAKLAKQPDASWVYCRLLSESALAQFSALKLPVPTATFVALSSPMVQANDESWQYESLKRIPKNYVMVGFAIAKTYMELQAKLGWDKPLNQAASQLVKDLEEKGAVYMEQARKKLAIESEELELEIESGGEDEEEPQTLPASKSRKRQER</sequence>
<accession>A0A5C1K2Y3</accession>
<name>A0A5C1K2Y3_9RHAB</name>
<evidence type="ECO:0000313" key="2">
    <source>
        <dbReference type="EMBL" id="QEM39086.1"/>
    </source>
</evidence>
<feature type="region of interest" description="Disordered" evidence="1">
    <location>
        <begin position="488"/>
        <end position="515"/>
    </location>
</feature>
<feature type="compositionally biased region" description="Acidic residues" evidence="1">
    <location>
        <begin position="488"/>
        <end position="501"/>
    </location>
</feature>
<protein>
    <submittedName>
        <fullName evidence="2">VP1</fullName>
    </submittedName>
</protein>
<proteinExistence type="predicted"/>
<evidence type="ECO:0000256" key="1">
    <source>
        <dbReference type="SAM" id="MobiDB-lite"/>
    </source>
</evidence>
<reference evidence="2" key="1">
    <citation type="journal article" date="2019" name="Microbiome">
        <title>Stable distinct core eukaryotic viromes in different mosquito species from Guadeloupe, using single mosquito viral metagenomics.</title>
        <authorList>
            <person name="Shi C."/>
            <person name="Beller L."/>
            <person name="Deboutte W."/>
            <person name="Yinda K.C."/>
            <person name="Delang L."/>
            <person name="Vega-Rua A."/>
            <person name="Failloux A.B."/>
            <person name="Matthijnssens J."/>
        </authorList>
    </citation>
    <scope>NUCLEOTIDE SEQUENCE</scope>
    <source>
        <strain evidence="2">2017-PB-CQF-1-5</strain>
    </source>
</reference>
<organism evidence="2">
    <name type="scientific">Guadeloupe Culex rhabdovirus</name>
    <dbReference type="NCBI Taxonomy" id="2607740"/>
    <lineage>
        <taxon>Viruses</taxon>
        <taxon>Riboviria</taxon>
        <taxon>Orthornavirae</taxon>
        <taxon>Negarnaviricota</taxon>
        <taxon>Haploviricotina</taxon>
        <taxon>Monjiviricetes</taxon>
        <taxon>Mononegavirales</taxon>
        <taxon>Rhabdoviridae</taxon>
        <taxon>Deltarhabdovirinae</taxon>
        <taxon>Stangrhavirus</taxon>
        <taxon>Stangrhavirus guadeloupe</taxon>
    </lineage>
</organism>
<dbReference type="EMBL" id="MN013387">
    <property type="protein sequence ID" value="QEM39086.1"/>
    <property type="molecule type" value="Viral_cRNA"/>
</dbReference>